<keyword evidence="2" id="KW-1185">Reference proteome</keyword>
<sequence>MTRNIAYLLDFKEFNGGYVTFGGGAHSGRNSSKRTLKTDSLDFEDVYSVNELNFNLFSISQMCDKKNYVLFTDTECLVLSPNFKLPDESQILLKIPRKDNMYSFDMKNIVPKESLTCLVAKATSDESIYHPWKGKLAKLPIRTKYIAWLPQSWVYQPGSAVTPNNAIHNIRVSLAMHVINDQDMEIMAQEATRQ</sequence>
<organism evidence="1 2">
    <name type="scientific">Tanacetum coccineum</name>
    <dbReference type="NCBI Taxonomy" id="301880"/>
    <lineage>
        <taxon>Eukaryota</taxon>
        <taxon>Viridiplantae</taxon>
        <taxon>Streptophyta</taxon>
        <taxon>Embryophyta</taxon>
        <taxon>Tracheophyta</taxon>
        <taxon>Spermatophyta</taxon>
        <taxon>Magnoliopsida</taxon>
        <taxon>eudicotyledons</taxon>
        <taxon>Gunneridae</taxon>
        <taxon>Pentapetalae</taxon>
        <taxon>asterids</taxon>
        <taxon>campanulids</taxon>
        <taxon>Asterales</taxon>
        <taxon>Asteraceae</taxon>
        <taxon>Asteroideae</taxon>
        <taxon>Anthemideae</taxon>
        <taxon>Anthemidinae</taxon>
        <taxon>Tanacetum</taxon>
    </lineage>
</organism>
<reference evidence="1" key="2">
    <citation type="submission" date="2022-01" db="EMBL/GenBank/DDBJ databases">
        <authorList>
            <person name="Yamashiro T."/>
            <person name="Shiraishi A."/>
            <person name="Satake H."/>
            <person name="Nakayama K."/>
        </authorList>
    </citation>
    <scope>NUCLEOTIDE SEQUENCE</scope>
</reference>
<protein>
    <submittedName>
        <fullName evidence="1">Uncharacterized protein</fullName>
    </submittedName>
</protein>
<evidence type="ECO:0000313" key="1">
    <source>
        <dbReference type="EMBL" id="GJT82264.1"/>
    </source>
</evidence>
<dbReference type="Proteomes" id="UP001151760">
    <property type="component" value="Unassembled WGS sequence"/>
</dbReference>
<evidence type="ECO:0000313" key="2">
    <source>
        <dbReference type="Proteomes" id="UP001151760"/>
    </source>
</evidence>
<name>A0ABQ5H3T6_9ASTR</name>
<comment type="caution">
    <text evidence="1">The sequence shown here is derived from an EMBL/GenBank/DDBJ whole genome shotgun (WGS) entry which is preliminary data.</text>
</comment>
<gene>
    <name evidence="1" type="ORF">Tco_1056606</name>
</gene>
<proteinExistence type="predicted"/>
<dbReference type="EMBL" id="BQNB010019152">
    <property type="protein sequence ID" value="GJT82264.1"/>
    <property type="molecule type" value="Genomic_DNA"/>
</dbReference>
<reference evidence="1" key="1">
    <citation type="journal article" date="2022" name="Int. J. Mol. Sci.">
        <title>Draft Genome of Tanacetum Coccineum: Genomic Comparison of Closely Related Tanacetum-Family Plants.</title>
        <authorList>
            <person name="Yamashiro T."/>
            <person name="Shiraishi A."/>
            <person name="Nakayama K."/>
            <person name="Satake H."/>
        </authorList>
    </citation>
    <scope>NUCLEOTIDE SEQUENCE</scope>
</reference>
<accession>A0ABQ5H3T6</accession>